<name>A0ABU6UTT6_9FABA</name>
<keyword evidence="1" id="KW-0812">Transmembrane</keyword>
<feature type="transmembrane region" description="Helical" evidence="1">
    <location>
        <begin position="47"/>
        <end position="67"/>
    </location>
</feature>
<protein>
    <submittedName>
        <fullName evidence="2">Uncharacterized protein</fullName>
    </submittedName>
</protein>
<reference evidence="2 3" key="1">
    <citation type="journal article" date="2023" name="Plants (Basel)">
        <title>Bridging the Gap: Combining Genomics and Transcriptomics Approaches to Understand Stylosanthes scabra, an Orphan Legume from the Brazilian Caatinga.</title>
        <authorList>
            <person name="Ferreira-Neto J.R.C."/>
            <person name="da Silva M.D."/>
            <person name="Binneck E."/>
            <person name="de Melo N.F."/>
            <person name="da Silva R.H."/>
            <person name="de Melo A.L.T.M."/>
            <person name="Pandolfi V."/>
            <person name="Bustamante F.O."/>
            <person name="Brasileiro-Vidal A.C."/>
            <person name="Benko-Iseppon A.M."/>
        </authorList>
    </citation>
    <scope>NUCLEOTIDE SEQUENCE [LARGE SCALE GENOMIC DNA]</scope>
    <source>
        <tissue evidence="2">Leaves</tissue>
    </source>
</reference>
<evidence type="ECO:0000256" key="1">
    <source>
        <dbReference type="SAM" id="Phobius"/>
    </source>
</evidence>
<keyword evidence="3" id="KW-1185">Reference proteome</keyword>
<comment type="caution">
    <text evidence="2">The sequence shown here is derived from an EMBL/GenBank/DDBJ whole genome shotgun (WGS) entry which is preliminary data.</text>
</comment>
<dbReference type="Proteomes" id="UP001341840">
    <property type="component" value="Unassembled WGS sequence"/>
</dbReference>
<evidence type="ECO:0000313" key="2">
    <source>
        <dbReference type="EMBL" id="MED6164700.1"/>
    </source>
</evidence>
<keyword evidence="1" id="KW-0472">Membrane</keyword>
<proteinExistence type="predicted"/>
<gene>
    <name evidence="2" type="ORF">PIB30_092716</name>
</gene>
<keyword evidence="1" id="KW-1133">Transmembrane helix</keyword>
<organism evidence="2 3">
    <name type="scientific">Stylosanthes scabra</name>
    <dbReference type="NCBI Taxonomy" id="79078"/>
    <lineage>
        <taxon>Eukaryota</taxon>
        <taxon>Viridiplantae</taxon>
        <taxon>Streptophyta</taxon>
        <taxon>Embryophyta</taxon>
        <taxon>Tracheophyta</taxon>
        <taxon>Spermatophyta</taxon>
        <taxon>Magnoliopsida</taxon>
        <taxon>eudicotyledons</taxon>
        <taxon>Gunneridae</taxon>
        <taxon>Pentapetalae</taxon>
        <taxon>rosids</taxon>
        <taxon>fabids</taxon>
        <taxon>Fabales</taxon>
        <taxon>Fabaceae</taxon>
        <taxon>Papilionoideae</taxon>
        <taxon>50 kb inversion clade</taxon>
        <taxon>dalbergioids sensu lato</taxon>
        <taxon>Dalbergieae</taxon>
        <taxon>Pterocarpus clade</taxon>
        <taxon>Stylosanthes</taxon>
    </lineage>
</organism>
<sequence>MDETYVDATDVAECSTSSKSLRIGNMDVISSGDEIMLMEHIGRIKKLLMIIIGGVVIGLILSFVSFLR</sequence>
<dbReference type="EMBL" id="JASCZI010122760">
    <property type="protein sequence ID" value="MED6164700.1"/>
    <property type="molecule type" value="Genomic_DNA"/>
</dbReference>
<evidence type="ECO:0000313" key="3">
    <source>
        <dbReference type="Proteomes" id="UP001341840"/>
    </source>
</evidence>
<accession>A0ABU6UTT6</accession>